<dbReference type="InterPro" id="IPR008030">
    <property type="entry name" value="NmrA-like"/>
</dbReference>
<protein>
    <recommendedName>
        <fullName evidence="3">NmrA-like domain-containing protein</fullName>
    </recommendedName>
</protein>
<dbReference type="SUPFAM" id="SSF51735">
    <property type="entry name" value="NAD(P)-binding Rossmann-fold domains"/>
    <property type="match status" value="1"/>
</dbReference>
<accession>A0AAD4FDJ2</accession>
<feature type="domain" description="NmrA-like" evidence="3">
    <location>
        <begin position="4"/>
        <end position="327"/>
    </location>
</feature>
<dbReference type="InterPro" id="IPR036291">
    <property type="entry name" value="NAD(P)-bd_dom_sf"/>
</dbReference>
<dbReference type="AlphaFoldDB" id="A0AAD4FDJ2"/>
<evidence type="ECO:0000313" key="4">
    <source>
        <dbReference type="EMBL" id="KAG9187862.1"/>
    </source>
</evidence>
<comment type="caution">
    <text evidence="4">The sequence shown here is derived from an EMBL/GenBank/DDBJ whole genome shotgun (WGS) entry which is preliminary data.</text>
</comment>
<evidence type="ECO:0000313" key="5">
    <source>
        <dbReference type="Proteomes" id="UP001199106"/>
    </source>
</evidence>
<reference evidence="4" key="1">
    <citation type="submission" date="2021-07" db="EMBL/GenBank/DDBJ databases">
        <title>Genome Resource of American Ginseng Black Spot Pathogen Alternaria panax.</title>
        <authorList>
            <person name="Qiu C."/>
            <person name="Wang W."/>
            <person name="Liu Z."/>
        </authorList>
    </citation>
    <scope>NUCLEOTIDE SEQUENCE</scope>
    <source>
        <strain evidence="4">BNCC115425</strain>
    </source>
</reference>
<evidence type="ECO:0000256" key="2">
    <source>
        <dbReference type="ARBA" id="ARBA00022857"/>
    </source>
</evidence>
<dbReference type="Gene3D" id="3.40.50.720">
    <property type="entry name" value="NAD(P)-binding Rossmann-like Domain"/>
    <property type="match status" value="1"/>
</dbReference>
<comment type="similarity">
    <text evidence="1">Belongs to the NmrA-type oxidoreductase family.</text>
</comment>
<dbReference type="GO" id="GO:0005634">
    <property type="term" value="C:nucleus"/>
    <property type="evidence" value="ECO:0007669"/>
    <property type="project" value="TreeGrafter"/>
</dbReference>
<name>A0AAD4FDJ2_9PLEO</name>
<dbReference type="PANTHER" id="PTHR42748">
    <property type="entry name" value="NITROGEN METABOLITE REPRESSION PROTEIN NMRA FAMILY MEMBER"/>
    <property type="match status" value="1"/>
</dbReference>
<proteinExistence type="inferred from homology"/>
<sequence length="327" mass="36423">MTAKIIAVVGITGNQGSSVAETFLEDSDWKVRGITRDPAKSSARAWTDRGAEIVQGDIDVGETMKKAFSGANVIFGTTDFSQHLQDPEIIAKAQAQNRPVNELATERETEQAKRLIDAVAANVSSLDRFVLSTLGSTKNLTAGKISYNLHFDCKWAAVEYLRATYPQLWNKTSLLELGIFASNSKNPVYSPKKQADGTFKVSLPMDGDKKFPIIDPNADTGRLTKVLLQVAPGTHLLGATSMITWNEWCKMWSRVARVECSFERIPRKVLDDMGPLGREIADMFQYMDEFGYDGGDPTVVYPWDLEVEVKTTPIEVWMENQDWSPFL</sequence>
<gene>
    <name evidence="4" type="ORF">G6011_05733</name>
</gene>
<organism evidence="4 5">
    <name type="scientific">Alternaria panax</name>
    <dbReference type="NCBI Taxonomy" id="48097"/>
    <lineage>
        <taxon>Eukaryota</taxon>
        <taxon>Fungi</taxon>
        <taxon>Dikarya</taxon>
        <taxon>Ascomycota</taxon>
        <taxon>Pezizomycotina</taxon>
        <taxon>Dothideomycetes</taxon>
        <taxon>Pleosporomycetidae</taxon>
        <taxon>Pleosporales</taxon>
        <taxon>Pleosporineae</taxon>
        <taxon>Pleosporaceae</taxon>
        <taxon>Alternaria</taxon>
        <taxon>Alternaria sect. Panax</taxon>
    </lineage>
</organism>
<keyword evidence="2" id="KW-0521">NADP</keyword>
<dbReference type="Gene3D" id="3.90.25.10">
    <property type="entry name" value="UDP-galactose 4-epimerase, domain 1"/>
    <property type="match status" value="1"/>
</dbReference>
<dbReference type="PANTHER" id="PTHR42748:SF26">
    <property type="entry name" value="NMRA-LIKE DOMAIN-CONTAINING PROTEIN"/>
    <property type="match status" value="1"/>
</dbReference>
<evidence type="ECO:0000259" key="3">
    <source>
        <dbReference type="Pfam" id="PF05368"/>
    </source>
</evidence>
<dbReference type="InterPro" id="IPR051164">
    <property type="entry name" value="NmrA-like_oxidored"/>
</dbReference>
<keyword evidence="5" id="KW-1185">Reference proteome</keyword>
<evidence type="ECO:0000256" key="1">
    <source>
        <dbReference type="ARBA" id="ARBA00006328"/>
    </source>
</evidence>
<dbReference type="Pfam" id="PF05368">
    <property type="entry name" value="NmrA"/>
    <property type="match status" value="1"/>
</dbReference>
<dbReference type="EMBL" id="JAANER010000007">
    <property type="protein sequence ID" value="KAG9187862.1"/>
    <property type="molecule type" value="Genomic_DNA"/>
</dbReference>
<dbReference type="Proteomes" id="UP001199106">
    <property type="component" value="Unassembled WGS sequence"/>
</dbReference>